<sequence length="114" mass="13552">MDPPEPCTVCRNLRYDLYDEFDGDDQESIELQRRGLRYVLVDFPDLVATARRGCKYCEILWRGISIYWDHMFRPVFGEEDSVVQTPERHRGTTEDVSKQQEEDIEEKDTEENTE</sequence>
<keyword evidence="3" id="KW-1185">Reference proteome</keyword>
<accession>A0A8H4IV72</accession>
<name>A0A8H4IV72_9PEZI</name>
<feature type="region of interest" description="Disordered" evidence="1">
    <location>
        <begin position="79"/>
        <end position="114"/>
    </location>
</feature>
<comment type="caution">
    <text evidence="2">The sequence shown here is derived from an EMBL/GenBank/DDBJ whole genome shotgun (WGS) entry which is preliminary data.</text>
</comment>
<dbReference type="EMBL" id="WWBZ02000022">
    <property type="protein sequence ID" value="KAF4308195.1"/>
    <property type="molecule type" value="Genomic_DNA"/>
</dbReference>
<reference evidence="2" key="1">
    <citation type="submission" date="2020-04" db="EMBL/GenBank/DDBJ databases">
        <title>Genome Assembly and Annotation of Botryosphaeria dothidea sdau 11-99, a Latent Pathogen of Apple Fruit Ring Rot in China.</title>
        <authorList>
            <person name="Yu C."/>
            <person name="Diao Y."/>
            <person name="Lu Q."/>
            <person name="Zhao J."/>
            <person name="Cui S."/>
            <person name="Peng C."/>
            <person name="He B."/>
            <person name="Liu H."/>
        </authorList>
    </citation>
    <scope>NUCLEOTIDE SEQUENCE [LARGE SCALE GENOMIC DNA]</scope>
    <source>
        <strain evidence="2">Sdau11-99</strain>
    </source>
</reference>
<proteinExistence type="predicted"/>
<protein>
    <submittedName>
        <fullName evidence="2">Uncharacterized protein</fullName>
    </submittedName>
</protein>
<feature type="compositionally biased region" description="Acidic residues" evidence="1">
    <location>
        <begin position="102"/>
        <end position="114"/>
    </location>
</feature>
<evidence type="ECO:0000256" key="1">
    <source>
        <dbReference type="SAM" id="MobiDB-lite"/>
    </source>
</evidence>
<dbReference type="AlphaFoldDB" id="A0A8H4IV72"/>
<feature type="compositionally biased region" description="Basic and acidic residues" evidence="1">
    <location>
        <begin position="86"/>
        <end position="101"/>
    </location>
</feature>
<dbReference type="Proteomes" id="UP000572817">
    <property type="component" value="Unassembled WGS sequence"/>
</dbReference>
<evidence type="ECO:0000313" key="2">
    <source>
        <dbReference type="EMBL" id="KAF4308195.1"/>
    </source>
</evidence>
<organism evidence="2 3">
    <name type="scientific">Botryosphaeria dothidea</name>
    <dbReference type="NCBI Taxonomy" id="55169"/>
    <lineage>
        <taxon>Eukaryota</taxon>
        <taxon>Fungi</taxon>
        <taxon>Dikarya</taxon>
        <taxon>Ascomycota</taxon>
        <taxon>Pezizomycotina</taxon>
        <taxon>Dothideomycetes</taxon>
        <taxon>Dothideomycetes incertae sedis</taxon>
        <taxon>Botryosphaeriales</taxon>
        <taxon>Botryosphaeriaceae</taxon>
        <taxon>Botryosphaeria</taxon>
    </lineage>
</organism>
<gene>
    <name evidence="2" type="ORF">GTA08_BOTSDO04711</name>
</gene>
<evidence type="ECO:0000313" key="3">
    <source>
        <dbReference type="Proteomes" id="UP000572817"/>
    </source>
</evidence>